<keyword evidence="3" id="KW-1003">Cell membrane</keyword>
<evidence type="ECO:0000259" key="8">
    <source>
        <dbReference type="PROSITE" id="PS50850"/>
    </source>
</evidence>
<reference evidence="9" key="1">
    <citation type="journal article" date="2014" name="Int. J. Syst. Evol. Microbiol.">
        <title>Complete genome sequence of Corynebacterium casei LMG S-19264T (=DSM 44701T), isolated from a smear-ripened cheese.</title>
        <authorList>
            <consortium name="US DOE Joint Genome Institute (JGI-PGF)"/>
            <person name="Walter F."/>
            <person name="Albersmeier A."/>
            <person name="Kalinowski J."/>
            <person name="Ruckert C."/>
        </authorList>
    </citation>
    <scope>NUCLEOTIDE SEQUENCE</scope>
    <source>
        <strain evidence="9">CGMCC 1.14988</strain>
    </source>
</reference>
<evidence type="ECO:0000256" key="6">
    <source>
        <dbReference type="ARBA" id="ARBA00023136"/>
    </source>
</evidence>
<feature type="transmembrane region" description="Helical" evidence="7">
    <location>
        <begin position="286"/>
        <end position="304"/>
    </location>
</feature>
<keyword evidence="2" id="KW-0813">Transport</keyword>
<feature type="transmembrane region" description="Helical" evidence="7">
    <location>
        <begin position="82"/>
        <end position="102"/>
    </location>
</feature>
<keyword evidence="5 7" id="KW-1133">Transmembrane helix</keyword>
<dbReference type="OrthoDB" id="9775268at2"/>
<feature type="transmembrane region" description="Helical" evidence="7">
    <location>
        <begin position="371"/>
        <end position="390"/>
    </location>
</feature>
<dbReference type="CDD" id="cd06173">
    <property type="entry name" value="MFS_MefA_like"/>
    <property type="match status" value="1"/>
</dbReference>
<comment type="subcellular location">
    <subcellularLocation>
        <location evidence="1">Cell membrane</location>
        <topology evidence="1">Multi-pass membrane protein</topology>
    </subcellularLocation>
</comment>
<dbReference type="SUPFAM" id="SSF103473">
    <property type="entry name" value="MFS general substrate transporter"/>
    <property type="match status" value="1"/>
</dbReference>
<dbReference type="InterPro" id="IPR010290">
    <property type="entry name" value="TM_effector"/>
</dbReference>
<dbReference type="InterPro" id="IPR036259">
    <property type="entry name" value="MFS_trans_sf"/>
</dbReference>
<evidence type="ECO:0000256" key="5">
    <source>
        <dbReference type="ARBA" id="ARBA00022989"/>
    </source>
</evidence>
<name>A0A8J3AA67_9ACTN</name>
<dbReference type="PROSITE" id="PS50850">
    <property type="entry name" value="MFS"/>
    <property type="match status" value="1"/>
</dbReference>
<keyword evidence="10" id="KW-1185">Reference proteome</keyword>
<dbReference type="Gene3D" id="1.20.1250.20">
    <property type="entry name" value="MFS general substrate transporter like domains"/>
    <property type="match status" value="2"/>
</dbReference>
<dbReference type="GO" id="GO:0022857">
    <property type="term" value="F:transmembrane transporter activity"/>
    <property type="evidence" value="ECO:0007669"/>
    <property type="project" value="InterPro"/>
</dbReference>
<evidence type="ECO:0000313" key="9">
    <source>
        <dbReference type="EMBL" id="GGI08789.1"/>
    </source>
</evidence>
<evidence type="ECO:0000256" key="7">
    <source>
        <dbReference type="SAM" id="Phobius"/>
    </source>
</evidence>
<organism evidence="9 10">
    <name type="scientific">Egicoccus halophilus</name>
    <dbReference type="NCBI Taxonomy" id="1670830"/>
    <lineage>
        <taxon>Bacteria</taxon>
        <taxon>Bacillati</taxon>
        <taxon>Actinomycetota</taxon>
        <taxon>Nitriliruptoria</taxon>
        <taxon>Egicoccales</taxon>
        <taxon>Egicoccaceae</taxon>
        <taxon>Egicoccus</taxon>
    </lineage>
</organism>
<reference evidence="9" key="2">
    <citation type="submission" date="2020-09" db="EMBL/GenBank/DDBJ databases">
        <authorList>
            <person name="Sun Q."/>
            <person name="Zhou Y."/>
        </authorList>
    </citation>
    <scope>NUCLEOTIDE SEQUENCE</scope>
    <source>
        <strain evidence="9">CGMCC 1.14988</strain>
    </source>
</reference>
<protein>
    <submittedName>
        <fullName evidence="9">MFS transporter</fullName>
    </submittedName>
</protein>
<keyword evidence="4 7" id="KW-0812">Transmembrane</keyword>
<dbReference type="RefSeq" id="WP_130648803.1">
    <property type="nucleotide sequence ID" value="NZ_BMHA01000013.1"/>
</dbReference>
<dbReference type="GO" id="GO:0005886">
    <property type="term" value="C:plasma membrane"/>
    <property type="evidence" value="ECO:0007669"/>
    <property type="project" value="UniProtKB-SubCell"/>
</dbReference>
<accession>A0A8J3AA67</accession>
<gene>
    <name evidence="9" type="ORF">GCM10011354_30840</name>
</gene>
<feature type="transmembrane region" description="Helical" evidence="7">
    <location>
        <begin position="259"/>
        <end position="279"/>
    </location>
</feature>
<feature type="domain" description="Major facilitator superfamily (MFS) profile" evidence="8">
    <location>
        <begin position="11"/>
        <end position="398"/>
    </location>
</feature>
<evidence type="ECO:0000256" key="2">
    <source>
        <dbReference type="ARBA" id="ARBA00022448"/>
    </source>
</evidence>
<dbReference type="InterPro" id="IPR020846">
    <property type="entry name" value="MFS_dom"/>
</dbReference>
<evidence type="ECO:0000256" key="4">
    <source>
        <dbReference type="ARBA" id="ARBA00022692"/>
    </source>
</evidence>
<comment type="caution">
    <text evidence="9">The sequence shown here is derived from an EMBL/GenBank/DDBJ whole genome shotgun (WGS) entry which is preliminary data.</text>
</comment>
<dbReference type="AlphaFoldDB" id="A0A8J3AA67"/>
<dbReference type="Pfam" id="PF05977">
    <property type="entry name" value="MFS_3"/>
    <property type="match status" value="1"/>
</dbReference>
<feature type="transmembrane region" description="Helical" evidence="7">
    <location>
        <begin position="108"/>
        <end position="137"/>
    </location>
</feature>
<evidence type="ECO:0000256" key="1">
    <source>
        <dbReference type="ARBA" id="ARBA00004651"/>
    </source>
</evidence>
<evidence type="ECO:0000256" key="3">
    <source>
        <dbReference type="ARBA" id="ARBA00022475"/>
    </source>
</evidence>
<proteinExistence type="predicted"/>
<dbReference type="PANTHER" id="PTHR23513">
    <property type="entry name" value="INTEGRAL MEMBRANE EFFLUX PROTEIN-RELATED"/>
    <property type="match status" value="1"/>
</dbReference>
<feature type="transmembrane region" description="Helical" evidence="7">
    <location>
        <begin position="50"/>
        <end position="70"/>
    </location>
</feature>
<evidence type="ECO:0000313" key="10">
    <source>
        <dbReference type="Proteomes" id="UP000650511"/>
    </source>
</evidence>
<dbReference type="PANTHER" id="PTHR23513:SF11">
    <property type="entry name" value="STAPHYLOFERRIN A TRANSPORTER"/>
    <property type="match status" value="1"/>
</dbReference>
<dbReference type="Proteomes" id="UP000650511">
    <property type="component" value="Unassembled WGS sequence"/>
</dbReference>
<sequence length="409" mass="42288">MSGGQHGALRVLRQRDFGTYFLGNSLSNIGTWFQNIAAGLLVHELTGSTLLVGAVNFAQFFGAFALAPLAGAAADRFDRRRLLIVTQVAAASVGAVLALLTLTGRVTAAVVVGAAGVLGLALAFMVPALLALVPLLVEPDDLDAALSLNSVTFNLARAVGPVLGALVVERAGYGVAFALNAASFLAFVAALMVVRPRPQRRTVGVRPSLFATVRTVRDQRTWAALLVAVMALSTTTDPINTLTPELAREVFGGSDLDAGLLVAAFGTGATLTAFTLLGWLRRRRHALVGAMVVQGVGMALLAVAPTLPLAMAALAVSGGGFLAGVTRSTVRLQSEVPAEELGRVMALWSLAFVGTRPFAALLDGAVAEVFGARAAALVMALPVLIGALWVHRVLREDAQTTGGGRAEAR</sequence>
<feature type="transmembrane region" description="Helical" evidence="7">
    <location>
        <begin position="222"/>
        <end position="239"/>
    </location>
</feature>
<feature type="transmembrane region" description="Helical" evidence="7">
    <location>
        <begin position="173"/>
        <end position="194"/>
    </location>
</feature>
<dbReference type="EMBL" id="BMHA01000013">
    <property type="protein sequence ID" value="GGI08789.1"/>
    <property type="molecule type" value="Genomic_DNA"/>
</dbReference>
<keyword evidence="6 7" id="KW-0472">Membrane</keyword>
<feature type="transmembrane region" description="Helical" evidence="7">
    <location>
        <begin position="144"/>
        <end position="167"/>
    </location>
</feature>